<sequence length="159" mass="19457">MKTWDTCSSKNNINADRWQQLISTHLLNLRIFDLQYASRELDPYNKHQAFETLIDKFNSKFWIEHQWFFNWHYHQLTWSDVTIFYSRNPFRRKDYVLYDQLAEKNWSGCFPINKNPTDHIYIHTTDMIKQSIDKFPNATKLTFCKYFEVPRDFNVVDLN</sequence>
<feature type="non-terminal residue" evidence="1">
    <location>
        <position position="159"/>
    </location>
</feature>
<dbReference type="Proteomes" id="UP000663868">
    <property type="component" value="Unassembled WGS sequence"/>
</dbReference>
<gene>
    <name evidence="1" type="ORF">KXQ929_LOCUS51413</name>
</gene>
<accession>A0A820PP90</accession>
<organism evidence="1 2">
    <name type="scientific">Adineta steineri</name>
    <dbReference type="NCBI Taxonomy" id="433720"/>
    <lineage>
        <taxon>Eukaryota</taxon>
        <taxon>Metazoa</taxon>
        <taxon>Spiralia</taxon>
        <taxon>Gnathifera</taxon>
        <taxon>Rotifera</taxon>
        <taxon>Eurotatoria</taxon>
        <taxon>Bdelloidea</taxon>
        <taxon>Adinetida</taxon>
        <taxon>Adinetidae</taxon>
        <taxon>Adineta</taxon>
    </lineage>
</organism>
<comment type="caution">
    <text evidence="1">The sequence shown here is derived from an EMBL/GenBank/DDBJ whole genome shotgun (WGS) entry which is preliminary data.</text>
</comment>
<reference evidence="1" key="1">
    <citation type="submission" date="2021-02" db="EMBL/GenBank/DDBJ databases">
        <authorList>
            <person name="Nowell W R."/>
        </authorList>
    </citation>
    <scope>NUCLEOTIDE SEQUENCE</scope>
</reference>
<proteinExistence type="predicted"/>
<dbReference type="EMBL" id="CAJOBB010025365">
    <property type="protein sequence ID" value="CAF4407970.1"/>
    <property type="molecule type" value="Genomic_DNA"/>
</dbReference>
<name>A0A820PP90_9BILA</name>
<evidence type="ECO:0000313" key="1">
    <source>
        <dbReference type="EMBL" id="CAF4407970.1"/>
    </source>
</evidence>
<protein>
    <submittedName>
        <fullName evidence="1">Uncharacterized protein</fullName>
    </submittedName>
</protein>
<evidence type="ECO:0000313" key="2">
    <source>
        <dbReference type="Proteomes" id="UP000663868"/>
    </source>
</evidence>
<dbReference type="AlphaFoldDB" id="A0A820PP90"/>